<feature type="domain" description="N-acetyltransferase" evidence="1">
    <location>
        <begin position="1"/>
        <end position="140"/>
    </location>
</feature>
<dbReference type="RefSeq" id="WP_301166931.1">
    <property type="nucleotide sequence ID" value="NZ_JAUHTR010000008.1"/>
</dbReference>
<evidence type="ECO:0000259" key="1">
    <source>
        <dbReference type="PROSITE" id="PS51186"/>
    </source>
</evidence>
<dbReference type="InterPro" id="IPR016181">
    <property type="entry name" value="Acyl_CoA_acyltransferase"/>
</dbReference>
<evidence type="ECO:0000313" key="3">
    <source>
        <dbReference type="Proteomes" id="UP001172721"/>
    </source>
</evidence>
<gene>
    <name evidence="2" type="ORF">QYB97_15600</name>
</gene>
<dbReference type="CDD" id="cd04301">
    <property type="entry name" value="NAT_SF"/>
    <property type="match status" value="1"/>
</dbReference>
<comment type="caution">
    <text evidence="2">The sequence shown here is derived from an EMBL/GenBank/DDBJ whole genome shotgun (WGS) entry which is preliminary data.</text>
</comment>
<proteinExistence type="predicted"/>
<protein>
    <submittedName>
        <fullName evidence="2">GNAT family N-acetyltransferase</fullName>
    </submittedName>
</protein>
<reference evidence="2" key="1">
    <citation type="submission" date="2023-07" db="EMBL/GenBank/DDBJ databases">
        <title>Fictibacillus sp. isolated from freshwater pond.</title>
        <authorList>
            <person name="Kirdat K."/>
            <person name="Bhat A."/>
            <person name="Mourya A."/>
            <person name="Yadav A."/>
        </authorList>
    </citation>
    <scope>NUCLEOTIDE SEQUENCE</scope>
    <source>
        <strain evidence="2">NE201</strain>
    </source>
</reference>
<dbReference type="Proteomes" id="UP001172721">
    <property type="component" value="Unassembled WGS sequence"/>
</dbReference>
<dbReference type="Gene3D" id="3.40.630.30">
    <property type="match status" value="1"/>
</dbReference>
<keyword evidence="3" id="KW-1185">Reference proteome</keyword>
<dbReference type="InterPro" id="IPR000182">
    <property type="entry name" value="GNAT_dom"/>
</dbReference>
<sequence length="140" mass="16318">MNITQQWNQEDSEYIRSKLIEFNMANVPDDLKHPVKNVSFMARDDEGSILGGITGKIAWRQLYVDFLWLDESLRGKKYGEELLKRMEDVAREHGCRQIQLNTLSFQAPGFYKKYGFEVVGVVEGYPGPDQKQYYMVKKLT</sequence>
<name>A0ABT8HYR5_9BACL</name>
<accession>A0ABT8HYR5</accession>
<evidence type="ECO:0000313" key="2">
    <source>
        <dbReference type="EMBL" id="MDN4525909.1"/>
    </source>
</evidence>
<dbReference type="SUPFAM" id="SSF55729">
    <property type="entry name" value="Acyl-CoA N-acyltransferases (Nat)"/>
    <property type="match status" value="1"/>
</dbReference>
<dbReference type="EMBL" id="JAUHTR010000008">
    <property type="protein sequence ID" value="MDN4525909.1"/>
    <property type="molecule type" value="Genomic_DNA"/>
</dbReference>
<dbReference type="Pfam" id="PF00583">
    <property type="entry name" value="Acetyltransf_1"/>
    <property type="match status" value="1"/>
</dbReference>
<organism evidence="2 3">
    <name type="scientific">Fictibacillus fluitans</name>
    <dbReference type="NCBI Taxonomy" id="3058422"/>
    <lineage>
        <taxon>Bacteria</taxon>
        <taxon>Bacillati</taxon>
        <taxon>Bacillota</taxon>
        <taxon>Bacilli</taxon>
        <taxon>Bacillales</taxon>
        <taxon>Fictibacillaceae</taxon>
        <taxon>Fictibacillus</taxon>
    </lineage>
</organism>
<dbReference type="PROSITE" id="PS51186">
    <property type="entry name" value="GNAT"/>
    <property type="match status" value="1"/>
</dbReference>